<evidence type="ECO:0000313" key="1">
    <source>
        <dbReference type="EMBL" id="PCS05611.1"/>
    </source>
</evidence>
<name>A0A2A5RWL7_9LACT</name>
<evidence type="ECO:0000313" key="2">
    <source>
        <dbReference type="Proteomes" id="UP000218282"/>
    </source>
</evidence>
<dbReference type="EMBL" id="JXJW01000015">
    <property type="protein sequence ID" value="PCS05611.1"/>
    <property type="molecule type" value="Genomic_DNA"/>
</dbReference>
<organism evidence="1 2">
    <name type="scientific">Pseudolactococcus piscium</name>
    <dbReference type="NCBI Taxonomy" id="1364"/>
    <lineage>
        <taxon>Bacteria</taxon>
        <taxon>Bacillati</taxon>
        <taxon>Bacillota</taxon>
        <taxon>Bacilli</taxon>
        <taxon>Lactobacillales</taxon>
        <taxon>Streptococcaceae</taxon>
        <taxon>Pseudolactococcus</taxon>
    </lineage>
</organism>
<sequence>MIKKKIRYRDNDIYSLSESKRFFIINDNYKGLVLYDLNFNFIKKISISEELLIYELYTSKIDDKIVIFDGEHQKLYILDLYLESNIVSIDRDEIFLNYFKSCKNSFMLRDNKFEYQFSFDTGQEVSRIQYKYEHILSMNENKILIEKNNKLYIIKDKSESYLDKIYIDDVFYIISKNYLITFNEECLFVELKKFRKQIISINPNYLLRKVLINDDILTILMDSKNNEKSVIFQLDLFEILTNKKTIPIELY</sequence>
<proteinExistence type="predicted"/>
<dbReference type="AlphaFoldDB" id="A0A2A5RWL7"/>
<comment type="caution">
    <text evidence="1">The sequence shown here is derived from an EMBL/GenBank/DDBJ whole genome shotgun (WGS) entry which is preliminary data.</text>
</comment>
<dbReference type="RefSeq" id="WP_096814839.1">
    <property type="nucleotide sequence ID" value="NZ_JXJW01000015.1"/>
</dbReference>
<accession>A0A2A5RWL7</accession>
<protein>
    <submittedName>
        <fullName evidence="1">Uncharacterized protein</fullName>
    </submittedName>
</protein>
<dbReference type="Proteomes" id="UP000218282">
    <property type="component" value="Unassembled WGS sequence"/>
</dbReference>
<keyword evidence="2" id="KW-1185">Reference proteome</keyword>
<reference evidence="1 2" key="1">
    <citation type="submission" date="2014-12" db="EMBL/GenBank/DDBJ databases">
        <title>Draft genome sequences of 10 type strains of Lactococcus.</title>
        <authorList>
            <person name="Sun Z."/>
            <person name="Zhong Z."/>
            <person name="Liu W."/>
            <person name="Zhang W."/>
            <person name="Zhang H."/>
        </authorList>
    </citation>
    <scope>NUCLEOTIDE SEQUENCE [LARGE SCALE GENOMIC DNA]</scope>
    <source>
        <strain evidence="1 2">DSM 6634</strain>
    </source>
</reference>
<gene>
    <name evidence="1" type="ORF">RU86_GL000618</name>
</gene>